<dbReference type="OrthoDB" id="9802127at2"/>
<comment type="caution">
    <text evidence="1">The sequence shown here is derived from an EMBL/GenBank/DDBJ whole genome shotgun (WGS) entry which is preliminary data.</text>
</comment>
<evidence type="ECO:0008006" key="3">
    <source>
        <dbReference type="Google" id="ProtNLM"/>
    </source>
</evidence>
<dbReference type="Pfam" id="PF13531">
    <property type="entry name" value="SBP_bac_11"/>
    <property type="match status" value="1"/>
</dbReference>
<evidence type="ECO:0000313" key="2">
    <source>
        <dbReference type="Proteomes" id="UP000448292"/>
    </source>
</evidence>
<name>A0A7M3MB00_9BACT</name>
<dbReference type="Gene3D" id="3.40.190.10">
    <property type="entry name" value="Periplasmic binding protein-like II"/>
    <property type="match status" value="1"/>
</dbReference>
<dbReference type="EMBL" id="QMIE01000018">
    <property type="protein sequence ID" value="TVM15161.1"/>
    <property type="molecule type" value="Genomic_DNA"/>
</dbReference>
<gene>
    <name evidence="1" type="ORF">DPQ33_15820</name>
</gene>
<organism evidence="1 2">
    <name type="scientific">Oceanidesulfovibrio indonesiensis</name>
    <dbReference type="NCBI Taxonomy" id="54767"/>
    <lineage>
        <taxon>Bacteria</taxon>
        <taxon>Pseudomonadati</taxon>
        <taxon>Thermodesulfobacteriota</taxon>
        <taxon>Desulfovibrionia</taxon>
        <taxon>Desulfovibrionales</taxon>
        <taxon>Desulfovibrionaceae</taxon>
        <taxon>Oceanidesulfovibrio</taxon>
    </lineage>
</organism>
<dbReference type="RefSeq" id="WP_144304198.1">
    <property type="nucleotide sequence ID" value="NZ_QMIE01000018.1"/>
</dbReference>
<proteinExistence type="predicted"/>
<sequence length="308" mass="33737">MGKSNTSRIILDWPEERAAEDERYPRWCVPGSNICLDFHGDPARANLVVFSDGNHHMALRESLHRFLAQNPGVYDIFYATTPPGPVVNMLRSGGLRLGNLTISATPHLFISPPDVLDRLVAGGEMAGHVPFVRNQGNVLLVRKGNPKNIRSVVDLLRDDVRLFLSNPDTETASFTAYYETLRALAPDTETGRGFPDAKISKGQVVYGERIHHREAPQAVAEGSADAAMVFYHLALRYLRIFPEHFDAVPLGGSMDAPDPLPGNVTGVTHMGLVGEGGKWGMNLLEFLRSAQVMDIYRSHGLLSAEGSA</sequence>
<evidence type="ECO:0000313" key="1">
    <source>
        <dbReference type="EMBL" id="TVM15161.1"/>
    </source>
</evidence>
<accession>A0A7M3MB00</accession>
<dbReference type="AlphaFoldDB" id="A0A7M3MB00"/>
<protein>
    <recommendedName>
        <fullName evidence="3">ABC transporter substrate-binding protein</fullName>
    </recommendedName>
</protein>
<dbReference type="SUPFAM" id="SSF53850">
    <property type="entry name" value="Periplasmic binding protein-like II"/>
    <property type="match status" value="1"/>
</dbReference>
<reference evidence="1 2" key="1">
    <citation type="submission" date="2018-06" db="EMBL/GenBank/DDBJ databases">
        <title>Complete genome of Desulfovibrio indonesiensis P37SLT.</title>
        <authorList>
            <person name="Crispim J.S."/>
            <person name="Vidigal P.M.P."/>
            <person name="Silva L.C.F."/>
            <person name="Laguardia C.N."/>
            <person name="Araujo L.C."/>
            <person name="Dias R.S."/>
            <person name="Sousa M.P."/>
            <person name="Paula S.O."/>
            <person name="Silva C."/>
        </authorList>
    </citation>
    <scope>NUCLEOTIDE SEQUENCE [LARGE SCALE GENOMIC DNA]</scope>
    <source>
        <strain evidence="1 2">P37SLT</strain>
    </source>
</reference>
<dbReference type="Proteomes" id="UP000448292">
    <property type="component" value="Unassembled WGS sequence"/>
</dbReference>
<keyword evidence="2" id="KW-1185">Reference proteome</keyword>